<reference evidence="2 3" key="1">
    <citation type="submission" date="2018-05" db="EMBL/GenBank/DDBJ databases">
        <title>Animal gut microbial communities from fecal samples from Wisconsin, USA.</title>
        <authorList>
            <person name="Neumann A."/>
        </authorList>
    </citation>
    <scope>NUCLEOTIDE SEQUENCE [LARGE SCALE GENOMIC DNA]</scope>
    <source>
        <strain evidence="2 3">UWS4</strain>
    </source>
</reference>
<dbReference type="Proteomes" id="UP000245523">
    <property type="component" value="Unassembled WGS sequence"/>
</dbReference>
<organism evidence="2 3">
    <name type="scientific">Hallerella porci</name>
    <dbReference type="NCBI Taxonomy" id="1945871"/>
    <lineage>
        <taxon>Bacteria</taxon>
        <taxon>Pseudomonadati</taxon>
        <taxon>Fibrobacterota</taxon>
        <taxon>Fibrobacteria</taxon>
        <taxon>Fibrobacterales</taxon>
        <taxon>Fibrobacteraceae</taxon>
        <taxon>Hallerella</taxon>
    </lineage>
</organism>
<evidence type="ECO:0000259" key="1">
    <source>
        <dbReference type="Pfam" id="PF09603"/>
    </source>
</evidence>
<gene>
    <name evidence="2" type="ORF">B0H50_11041</name>
</gene>
<dbReference type="RefSeq" id="WP_158256470.1">
    <property type="nucleotide sequence ID" value="NZ_JAXEIU010000060.1"/>
</dbReference>
<sequence>MPKKFFLVFIFCFCFFGCDDIRKENYPSGKIRLQAQYVNDQKNGPQIEFYESGAKKSEKNFVNGKEEGEAKEFYESGSVKAEISYEHGAIQGKMTQFYESGKIKSIAVYERGTIADFPQTFDPSGDPEIQGVYNDPRDGQRYEWVRIGDAVWLAENGKYAPVNGSLCVQCNVWGRLYNLESAKIACPTGFRLPKISDWKNLASAVGKEPAKKLKATFGWNDNGDGADEFSFAVRAGGANFARVGSANKKFKDAGEKAFFWTEEGSVAVFKKNSSDIHFEKFNSEFGASIRCIQK</sequence>
<dbReference type="EMBL" id="QGHD01000010">
    <property type="protein sequence ID" value="PWL01876.1"/>
    <property type="molecule type" value="Genomic_DNA"/>
</dbReference>
<feature type="domain" description="Fibrobacter succinogenes major paralogous" evidence="1">
    <location>
        <begin position="145"/>
        <end position="293"/>
    </location>
</feature>
<dbReference type="InterPro" id="IPR011652">
    <property type="entry name" value="MORN_2"/>
</dbReference>
<dbReference type="Pfam" id="PF07661">
    <property type="entry name" value="MORN_2"/>
    <property type="match status" value="4"/>
</dbReference>
<name>A0ABX5LKT6_9BACT</name>
<dbReference type="SUPFAM" id="SSF82185">
    <property type="entry name" value="Histone H3 K4-specific methyltransferase SET7/9 N-terminal domain"/>
    <property type="match status" value="1"/>
</dbReference>
<evidence type="ECO:0000313" key="3">
    <source>
        <dbReference type="Proteomes" id="UP000245523"/>
    </source>
</evidence>
<dbReference type="NCBIfam" id="TIGR02145">
    <property type="entry name" value="Fib_succ_major"/>
    <property type="match status" value="1"/>
</dbReference>
<dbReference type="Gene3D" id="3.90.930.1">
    <property type="match status" value="1"/>
</dbReference>
<comment type="caution">
    <text evidence="2">The sequence shown here is derived from an EMBL/GenBank/DDBJ whole genome shotgun (WGS) entry which is preliminary data.</text>
</comment>
<keyword evidence="3" id="KW-1185">Reference proteome</keyword>
<evidence type="ECO:0000313" key="2">
    <source>
        <dbReference type="EMBL" id="PWL01876.1"/>
    </source>
</evidence>
<dbReference type="InterPro" id="IPR011871">
    <property type="entry name" value="Fib_succ_major"/>
</dbReference>
<dbReference type="Pfam" id="PF09603">
    <property type="entry name" value="Fib_succ_major"/>
    <property type="match status" value="1"/>
</dbReference>
<protein>
    <submittedName>
        <fullName evidence="2">Uncharacterized protein (TIGR02145 family)</fullName>
    </submittedName>
</protein>
<accession>A0ABX5LKT6</accession>
<proteinExistence type="predicted"/>